<proteinExistence type="predicted"/>
<dbReference type="HOGENOM" id="CLU_049192_0_0_1"/>
<dbReference type="OrthoDB" id="437457at2759"/>
<dbReference type="InterPro" id="IPR002893">
    <property type="entry name" value="Znf_MYND"/>
</dbReference>
<keyword evidence="2 4" id="KW-0863">Zinc-finger</keyword>
<evidence type="ECO:0000313" key="8">
    <source>
        <dbReference type="Proteomes" id="UP000027730"/>
    </source>
</evidence>
<name>A0A074WYJ6_9PEZI</name>
<dbReference type="AlphaFoldDB" id="A0A074WYJ6"/>
<gene>
    <name evidence="7" type="ORF">M436DRAFT_42814</name>
</gene>
<dbReference type="PROSITE" id="PS01360">
    <property type="entry name" value="ZF_MYND_1"/>
    <property type="match status" value="1"/>
</dbReference>
<sequence>MIAALRTVRCASGSCFKDGSLQCAKCRVTYYCSKTCQKNHWAKHKKHCFAHKPLPKGTFGFLKLRREIRDKIYERLLIARYTPDQQHEYDDLTSATGDRFSIRNLLDQVEERVMISPGTPLWDVKGYQPLVHARGLLNANKQINEELTHTLFTKNIFITPVGEYFRYATPGQLFAYKLNPTSLAQIKHLVISVSTELDIRHPNHSDGVAALKHNFNHIVQSLNQLGNKLESLKIRFISCFAGRVEEMRGDIDLLLTQPNARPVQVMEVYHRIQSHSVVGNVRKFYTSGFDLGNAFEGLNIPVKNFQIYGDLPGEVIERLNRKFSTGAEADTPPDNDKSNDEGPKPATSVSASSTVDSSTTAFTSTSTSTPSKPTTPPRDPTSKFRNNLEDFVENMIEKNPEDKKMTELAELLARIPTSLSDSDFISDMVQKGVPRREILSLACMLDEQRK</sequence>
<evidence type="ECO:0000256" key="5">
    <source>
        <dbReference type="SAM" id="MobiDB-lite"/>
    </source>
</evidence>
<dbReference type="Pfam" id="PF01753">
    <property type="entry name" value="zf-MYND"/>
    <property type="match status" value="1"/>
</dbReference>
<evidence type="ECO:0000259" key="6">
    <source>
        <dbReference type="PROSITE" id="PS50865"/>
    </source>
</evidence>
<evidence type="ECO:0000256" key="3">
    <source>
        <dbReference type="ARBA" id="ARBA00022833"/>
    </source>
</evidence>
<evidence type="ECO:0000256" key="2">
    <source>
        <dbReference type="ARBA" id="ARBA00022771"/>
    </source>
</evidence>
<dbReference type="STRING" id="1043004.A0A074WYJ6"/>
<feature type="domain" description="MYND-type" evidence="6">
    <location>
        <begin position="7"/>
        <end position="48"/>
    </location>
</feature>
<evidence type="ECO:0000256" key="1">
    <source>
        <dbReference type="ARBA" id="ARBA00022723"/>
    </source>
</evidence>
<evidence type="ECO:0000256" key="4">
    <source>
        <dbReference type="PROSITE-ProRule" id="PRU00134"/>
    </source>
</evidence>
<dbReference type="SUPFAM" id="SSF144232">
    <property type="entry name" value="HIT/MYND zinc finger-like"/>
    <property type="match status" value="1"/>
</dbReference>
<dbReference type="GO" id="GO:0008270">
    <property type="term" value="F:zinc ion binding"/>
    <property type="evidence" value="ECO:0007669"/>
    <property type="project" value="UniProtKB-KW"/>
</dbReference>
<accession>A0A074WYJ6</accession>
<dbReference type="RefSeq" id="XP_013429031.1">
    <property type="nucleotide sequence ID" value="XM_013573577.1"/>
</dbReference>
<protein>
    <recommendedName>
        <fullName evidence="6">MYND-type domain-containing protein</fullName>
    </recommendedName>
</protein>
<reference evidence="7 8" key="1">
    <citation type="journal article" date="2014" name="BMC Genomics">
        <title>Genome sequencing of four Aureobasidium pullulans varieties: biotechnological potential, stress tolerance, and description of new species.</title>
        <authorList>
            <person name="Gostin Ar C."/>
            <person name="Ohm R.A."/>
            <person name="Kogej T."/>
            <person name="Sonjak S."/>
            <person name="Turk M."/>
            <person name="Zajc J."/>
            <person name="Zalar P."/>
            <person name="Grube M."/>
            <person name="Sun H."/>
            <person name="Han J."/>
            <person name="Sharma A."/>
            <person name="Chiniquy J."/>
            <person name="Ngan C.Y."/>
            <person name="Lipzen A."/>
            <person name="Barry K."/>
            <person name="Grigoriev I.V."/>
            <person name="Gunde-Cimerman N."/>
        </authorList>
    </citation>
    <scope>NUCLEOTIDE SEQUENCE [LARGE SCALE GENOMIC DNA]</scope>
    <source>
        <strain evidence="7 8">CBS 147.97</strain>
    </source>
</reference>
<keyword evidence="8" id="KW-1185">Reference proteome</keyword>
<dbReference type="PROSITE" id="PS50865">
    <property type="entry name" value="ZF_MYND_2"/>
    <property type="match status" value="1"/>
</dbReference>
<dbReference type="Proteomes" id="UP000027730">
    <property type="component" value="Unassembled WGS sequence"/>
</dbReference>
<keyword evidence="1" id="KW-0479">Metal-binding</keyword>
<feature type="compositionally biased region" description="Low complexity" evidence="5">
    <location>
        <begin position="344"/>
        <end position="372"/>
    </location>
</feature>
<feature type="compositionally biased region" description="Basic and acidic residues" evidence="5">
    <location>
        <begin position="334"/>
        <end position="343"/>
    </location>
</feature>
<feature type="region of interest" description="Disordered" evidence="5">
    <location>
        <begin position="325"/>
        <end position="385"/>
    </location>
</feature>
<evidence type="ECO:0000313" key="7">
    <source>
        <dbReference type="EMBL" id="KEQ74842.1"/>
    </source>
</evidence>
<organism evidence="7 8">
    <name type="scientific">Aureobasidium namibiae CBS 147.97</name>
    <dbReference type="NCBI Taxonomy" id="1043004"/>
    <lineage>
        <taxon>Eukaryota</taxon>
        <taxon>Fungi</taxon>
        <taxon>Dikarya</taxon>
        <taxon>Ascomycota</taxon>
        <taxon>Pezizomycotina</taxon>
        <taxon>Dothideomycetes</taxon>
        <taxon>Dothideomycetidae</taxon>
        <taxon>Dothideales</taxon>
        <taxon>Saccotheciaceae</taxon>
        <taxon>Aureobasidium</taxon>
    </lineage>
</organism>
<keyword evidence="3" id="KW-0862">Zinc</keyword>
<dbReference type="EMBL" id="KL584706">
    <property type="protein sequence ID" value="KEQ74842.1"/>
    <property type="molecule type" value="Genomic_DNA"/>
</dbReference>
<dbReference type="Gene3D" id="6.10.140.2220">
    <property type="match status" value="1"/>
</dbReference>
<dbReference type="GeneID" id="25409832"/>